<dbReference type="EMBL" id="BNED01000005">
    <property type="protein sequence ID" value="GHI77806.1"/>
    <property type="molecule type" value="Genomic_DNA"/>
</dbReference>
<evidence type="ECO:0000313" key="3">
    <source>
        <dbReference type="Proteomes" id="UP000608522"/>
    </source>
</evidence>
<proteinExistence type="predicted"/>
<organism evidence="2 3">
    <name type="scientific">Streptomyces spororaveus</name>
    <dbReference type="NCBI Taxonomy" id="284039"/>
    <lineage>
        <taxon>Bacteria</taxon>
        <taxon>Bacillati</taxon>
        <taxon>Actinomycetota</taxon>
        <taxon>Actinomycetes</taxon>
        <taxon>Kitasatosporales</taxon>
        <taxon>Streptomycetaceae</taxon>
        <taxon>Streptomyces</taxon>
    </lineage>
</organism>
<accession>A0ABQ3TBQ8</accession>
<keyword evidence="3" id="KW-1185">Reference proteome</keyword>
<name>A0ABQ3TBQ8_9ACTN</name>
<reference evidence="3" key="1">
    <citation type="submission" date="2023-07" db="EMBL/GenBank/DDBJ databases">
        <title>Whole genome shotgun sequence of Streptomyces spororaveus NBRC 15456.</title>
        <authorList>
            <person name="Komaki H."/>
            <person name="Tamura T."/>
        </authorList>
    </citation>
    <scope>NUCLEOTIDE SEQUENCE [LARGE SCALE GENOMIC DNA]</scope>
    <source>
        <strain evidence="3">NBRC 15456</strain>
    </source>
</reference>
<gene>
    <name evidence="2" type="ORF">Sspor_33670</name>
</gene>
<evidence type="ECO:0000256" key="1">
    <source>
        <dbReference type="SAM" id="MobiDB-lite"/>
    </source>
</evidence>
<feature type="region of interest" description="Disordered" evidence="1">
    <location>
        <begin position="261"/>
        <end position="282"/>
    </location>
</feature>
<comment type="caution">
    <text evidence="2">The sequence shown here is derived from an EMBL/GenBank/DDBJ whole genome shotgun (WGS) entry which is preliminary data.</text>
</comment>
<sequence>MLLCRAEPLAVRPPAHLLRVRLLLAPAGDWSVLVPEDKPWRDGPESVAEVLSRWGSAIALGTTWPVLSLWWEAGRAGFALAGGFRRTAAYAWDPAGRPAGEPDAVRALSARLGLDPVLDLADLERLTRTSTDPAVDGEARLLALVALLTRAGLALPPGLAPGESADRLREAARVAPGAEKLEWSGRRDAVRAGLDAVEQGPLGPWVRGPRARLVGAAQVAAAAPLLAWAAHRRSPGWAAAGAVLLAQGAASLAYDRARTAVSGPWGAAPSSGRRPSGSPRRS</sequence>
<evidence type="ECO:0000313" key="2">
    <source>
        <dbReference type="EMBL" id="GHI77806.1"/>
    </source>
</evidence>
<protein>
    <submittedName>
        <fullName evidence="2">Uncharacterized protein</fullName>
    </submittedName>
</protein>
<feature type="compositionally biased region" description="Low complexity" evidence="1">
    <location>
        <begin position="266"/>
        <end position="282"/>
    </location>
</feature>
<dbReference type="Proteomes" id="UP000608522">
    <property type="component" value="Unassembled WGS sequence"/>
</dbReference>